<dbReference type="RefSeq" id="WP_151917540.1">
    <property type="nucleotide sequence ID" value="NZ_RQSP01000053.1"/>
</dbReference>
<keyword evidence="3" id="KW-1185">Reference proteome</keyword>
<reference evidence="2 3" key="1">
    <citation type="journal article" date="2019" name="Int. J. Syst. Evol. Microbiol.">
        <title>Bifidobacterium jacchi sp. nov., isolated from the faeces of a baby common marmoset (Callithrix jacchus).</title>
        <authorList>
            <person name="Modesto M."/>
            <person name="Watanabe K."/>
            <person name="Arita M."/>
            <person name="Satti M."/>
            <person name="Oki K."/>
            <person name="Sciavilla P."/>
            <person name="Patavino C."/>
            <person name="Camma C."/>
            <person name="Michelini S."/>
            <person name="Sgorbati B."/>
            <person name="Mattarelli P."/>
        </authorList>
    </citation>
    <scope>NUCLEOTIDE SEQUENCE [LARGE SCALE GENOMIC DNA]</scope>
    <source>
        <strain evidence="2 3">MRM 9.3</strain>
    </source>
</reference>
<dbReference type="AlphaFoldDB" id="A0A5N5RDB6"/>
<evidence type="ECO:0000259" key="1">
    <source>
        <dbReference type="PROSITE" id="PS51819"/>
    </source>
</evidence>
<dbReference type="OrthoDB" id="5242400at2"/>
<dbReference type="EMBL" id="RQSP01000053">
    <property type="protein sequence ID" value="KAB5604850.1"/>
    <property type="molecule type" value="Genomic_DNA"/>
</dbReference>
<dbReference type="InterPro" id="IPR037523">
    <property type="entry name" value="VOC_core"/>
</dbReference>
<gene>
    <name evidence="2" type="ORF">EHS19_09625</name>
</gene>
<name>A0A5N5RDB6_9BIFI</name>
<protein>
    <submittedName>
        <fullName evidence="2">VOC family protein</fullName>
    </submittedName>
</protein>
<dbReference type="InterPro" id="IPR004360">
    <property type="entry name" value="Glyas_Fos-R_dOase_dom"/>
</dbReference>
<dbReference type="InterPro" id="IPR029068">
    <property type="entry name" value="Glyas_Bleomycin-R_OHBP_Dase"/>
</dbReference>
<evidence type="ECO:0000313" key="2">
    <source>
        <dbReference type="EMBL" id="KAB5604850.1"/>
    </source>
</evidence>
<accession>A0A5N5RDB6</accession>
<proteinExistence type="predicted"/>
<dbReference type="PROSITE" id="PS51819">
    <property type="entry name" value="VOC"/>
    <property type="match status" value="1"/>
</dbReference>
<comment type="caution">
    <text evidence="2">The sequence shown here is derived from an EMBL/GenBank/DDBJ whole genome shotgun (WGS) entry which is preliminary data.</text>
</comment>
<dbReference type="Pfam" id="PF00903">
    <property type="entry name" value="Glyoxalase"/>
    <property type="match status" value="1"/>
</dbReference>
<dbReference type="Proteomes" id="UP000326336">
    <property type="component" value="Unassembled WGS sequence"/>
</dbReference>
<feature type="domain" description="VOC" evidence="1">
    <location>
        <begin position="7"/>
        <end position="128"/>
    </location>
</feature>
<dbReference type="Gene3D" id="3.10.180.10">
    <property type="entry name" value="2,3-Dihydroxybiphenyl 1,2-Dioxygenase, domain 1"/>
    <property type="match status" value="1"/>
</dbReference>
<evidence type="ECO:0000313" key="3">
    <source>
        <dbReference type="Proteomes" id="UP000326336"/>
    </source>
</evidence>
<sequence>MTEFTTDLQHSGMVSKDLDATIDYYVNKIGFKLVGRYPFGNNQHVAFLRYGHLTIETWDGEEAPMKAGAINHWALDVPDVEAAFENAKALGLNLKDKEIQEIPTFWEHGIRYFNVIGINGETLEFCQILKK</sequence>
<organism evidence="2 3">
    <name type="scientific">Bifidobacterium jacchi</name>
    <dbReference type="NCBI Taxonomy" id="2490545"/>
    <lineage>
        <taxon>Bacteria</taxon>
        <taxon>Bacillati</taxon>
        <taxon>Actinomycetota</taxon>
        <taxon>Actinomycetes</taxon>
        <taxon>Bifidobacteriales</taxon>
        <taxon>Bifidobacteriaceae</taxon>
        <taxon>Bifidobacterium</taxon>
    </lineage>
</organism>
<dbReference type="SUPFAM" id="SSF54593">
    <property type="entry name" value="Glyoxalase/Bleomycin resistance protein/Dihydroxybiphenyl dioxygenase"/>
    <property type="match status" value="1"/>
</dbReference>